<protein>
    <submittedName>
        <fullName evidence="1">Uncharacterized protein</fullName>
    </submittedName>
</protein>
<comment type="caution">
    <text evidence="1">The sequence shown here is derived from an EMBL/GenBank/DDBJ whole genome shotgun (WGS) entry which is preliminary data.</text>
</comment>
<dbReference type="OrthoDB" id="410404at2759"/>
<dbReference type="AlphaFoldDB" id="A0A4Y2RC96"/>
<evidence type="ECO:0000313" key="2">
    <source>
        <dbReference type="Proteomes" id="UP000499080"/>
    </source>
</evidence>
<keyword evidence="2" id="KW-1185">Reference proteome</keyword>
<proteinExistence type="predicted"/>
<reference evidence="1 2" key="1">
    <citation type="journal article" date="2019" name="Sci. Rep.">
        <title>Orb-weaving spider Araneus ventricosus genome elucidates the spidroin gene catalogue.</title>
        <authorList>
            <person name="Kono N."/>
            <person name="Nakamura H."/>
            <person name="Ohtoshi R."/>
            <person name="Moran D.A.P."/>
            <person name="Shinohara A."/>
            <person name="Yoshida Y."/>
            <person name="Fujiwara M."/>
            <person name="Mori M."/>
            <person name="Tomita M."/>
            <person name="Arakawa K."/>
        </authorList>
    </citation>
    <scope>NUCLEOTIDE SEQUENCE [LARGE SCALE GENOMIC DNA]</scope>
</reference>
<sequence length="150" mass="17512">MRLYKTLILPVLPYASDTWTLNVDVQLALETFERKVLRTIFGHVLEQGCWRTRYNFELYRLYEEPQVTKIIRSNRLRCLGHVWRTPENNPTRLHTFKNSGGARAWGAYRHSVLKQSTVVTLEGSDWTSESDVTLLHIASTVRHAYLVYSS</sequence>
<organism evidence="1 2">
    <name type="scientific">Araneus ventricosus</name>
    <name type="common">Orbweaver spider</name>
    <name type="synonym">Epeira ventricosa</name>
    <dbReference type="NCBI Taxonomy" id="182803"/>
    <lineage>
        <taxon>Eukaryota</taxon>
        <taxon>Metazoa</taxon>
        <taxon>Ecdysozoa</taxon>
        <taxon>Arthropoda</taxon>
        <taxon>Chelicerata</taxon>
        <taxon>Arachnida</taxon>
        <taxon>Araneae</taxon>
        <taxon>Araneomorphae</taxon>
        <taxon>Entelegynae</taxon>
        <taxon>Araneoidea</taxon>
        <taxon>Araneidae</taxon>
        <taxon>Araneus</taxon>
    </lineage>
</organism>
<evidence type="ECO:0000313" key="1">
    <source>
        <dbReference type="EMBL" id="GBN72425.1"/>
    </source>
</evidence>
<gene>
    <name evidence="1" type="ORF">AVEN_273745_1</name>
</gene>
<name>A0A4Y2RC96_ARAVE</name>
<dbReference type="EMBL" id="BGPR01016266">
    <property type="protein sequence ID" value="GBN72425.1"/>
    <property type="molecule type" value="Genomic_DNA"/>
</dbReference>
<dbReference type="Proteomes" id="UP000499080">
    <property type="component" value="Unassembled WGS sequence"/>
</dbReference>
<accession>A0A4Y2RC96</accession>